<evidence type="ECO:0000256" key="2">
    <source>
        <dbReference type="ARBA" id="ARBA00022679"/>
    </source>
</evidence>
<comment type="function">
    <text evidence="7">Catalyzes the ATP-dependent phosphorylation of L-homoserine to L-homoserine phosphate.</text>
</comment>
<protein>
    <recommendedName>
        <fullName evidence="7 8">Homoserine kinase</fullName>
        <shortName evidence="7">HK</shortName>
        <shortName evidence="7">HSK</shortName>
        <ecNumber evidence="7 8">2.7.1.39</ecNumber>
    </recommendedName>
</protein>
<dbReference type="PIRSF" id="PIRSF000676">
    <property type="entry name" value="Homoser_kin"/>
    <property type="match status" value="1"/>
</dbReference>
<evidence type="ECO:0000313" key="11">
    <source>
        <dbReference type="EMBL" id="MDJ1483058.1"/>
    </source>
</evidence>
<evidence type="ECO:0000256" key="7">
    <source>
        <dbReference type="HAMAP-Rule" id="MF_00384"/>
    </source>
</evidence>
<dbReference type="InterPro" id="IPR013750">
    <property type="entry name" value="GHMP_kinase_C_dom"/>
</dbReference>
<dbReference type="Gene3D" id="3.30.70.890">
    <property type="entry name" value="GHMP kinase, C-terminal domain"/>
    <property type="match status" value="1"/>
</dbReference>
<dbReference type="InterPro" id="IPR006204">
    <property type="entry name" value="GHMP_kinase_N_dom"/>
</dbReference>
<reference evidence="11" key="1">
    <citation type="submission" date="2023-05" db="EMBL/GenBank/DDBJ databases">
        <authorList>
            <person name="Zhang X."/>
        </authorList>
    </citation>
    <scope>NUCLEOTIDE SEQUENCE</scope>
    <source>
        <strain evidence="11">YF14B1</strain>
    </source>
</reference>
<evidence type="ECO:0000256" key="1">
    <source>
        <dbReference type="ARBA" id="ARBA00022605"/>
    </source>
</evidence>
<comment type="catalytic activity">
    <reaction evidence="7">
        <text>L-homoserine + ATP = O-phospho-L-homoserine + ADP + H(+)</text>
        <dbReference type="Rhea" id="RHEA:13985"/>
        <dbReference type="ChEBI" id="CHEBI:15378"/>
        <dbReference type="ChEBI" id="CHEBI:30616"/>
        <dbReference type="ChEBI" id="CHEBI:57476"/>
        <dbReference type="ChEBI" id="CHEBI:57590"/>
        <dbReference type="ChEBI" id="CHEBI:456216"/>
        <dbReference type="EC" id="2.7.1.39"/>
    </reaction>
</comment>
<sequence>MDSLHIFAPATVANVAAGFDILGFALNAPGDEITIRKTDTPGITIHNKTEFASMPLAPEKNTAGVALQAYLQHLGSEQGFEITFLKKIKPGSGIGSSAASSAAAVFGANELLGRPLERKDLVQFAMQGEKLASGSAHADNVAPALMGGFVLVRSYNPLDLVTIPVPENLYASVIHPQIELKTEDSRRVLRKQILLKDAVVQWGNTAGLIAGLFKGDYELIGRSLQDVIIEPIRSLLIPGFEAIKTAALQAGALGCSISGSGPSIFTLSTSEDTAQTVAKAMQQMCSQQGIESEIHVSPINTQGPRIVQ</sequence>
<dbReference type="GO" id="GO:0004413">
    <property type="term" value="F:homoserine kinase activity"/>
    <property type="evidence" value="ECO:0007669"/>
    <property type="project" value="UniProtKB-UniRule"/>
</dbReference>
<evidence type="ECO:0000313" key="12">
    <source>
        <dbReference type="Proteomes" id="UP001241110"/>
    </source>
</evidence>
<evidence type="ECO:0000256" key="6">
    <source>
        <dbReference type="ARBA" id="ARBA00022840"/>
    </source>
</evidence>
<comment type="subcellular location">
    <subcellularLocation>
        <location evidence="7">Cytoplasm</location>
    </subcellularLocation>
</comment>
<dbReference type="EC" id="2.7.1.39" evidence="7 8"/>
<dbReference type="EMBL" id="JASJOS010000010">
    <property type="protein sequence ID" value="MDJ1483058.1"/>
    <property type="molecule type" value="Genomic_DNA"/>
</dbReference>
<evidence type="ECO:0000256" key="8">
    <source>
        <dbReference type="NCBIfam" id="TIGR00191"/>
    </source>
</evidence>
<evidence type="ECO:0000256" key="4">
    <source>
        <dbReference type="ARBA" id="ARBA00022741"/>
    </source>
</evidence>
<dbReference type="NCBIfam" id="TIGR00191">
    <property type="entry name" value="thrB"/>
    <property type="match status" value="1"/>
</dbReference>
<dbReference type="HAMAP" id="MF_00384">
    <property type="entry name" value="Homoser_kinase"/>
    <property type="match status" value="1"/>
</dbReference>
<dbReference type="InterPro" id="IPR020568">
    <property type="entry name" value="Ribosomal_Su5_D2-typ_SF"/>
</dbReference>
<keyword evidence="5 7" id="KW-0418">Kinase</keyword>
<dbReference type="GO" id="GO:0005737">
    <property type="term" value="C:cytoplasm"/>
    <property type="evidence" value="ECO:0007669"/>
    <property type="project" value="UniProtKB-SubCell"/>
</dbReference>
<keyword evidence="6 7" id="KW-0067">ATP-binding</keyword>
<comment type="similarity">
    <text evidence="7">Belongs to the GHMP kinase family. Homoserine kinase subfamily.</text>
</comment>
<name>A0AAE3QTH0_9BACT</name>
<dbReference type="Pfam" id="PF00288">
    <property type="entry name" value="GHMP_kinases_N"/>
    <property type="match status" value="1"/>
</dbReference>
<dbReference type="NCBIfam" id="NF002288">
    <property type="entry name" value="PRK01212.1-4"/>
    <property type="match status" value="1"/>
</dbReference>
<dbReference type="Pfam" id="PF08544">
    <property type="entry name" value="GHMP_kinases_C"/>
    <property type="match status" value="1"/>
</dbReference>
<evidence type="ECO:0000256" key="5">
    <source>
        <dbReference type="ARBA" id="ARBA00022777"/>
    </source>
</evidence>
<dbReference type="PANTHER" id="PTHR20861">
    <property type="entry name" value="HOMOSERINE/4-DIPHOSPHOCYTIDYL-2-C-METHYL-D-ERYTHRITOL KINASE"/>
    <property type="match status" value="1"/>
</dbReference>
<dbReference type="PANTHER" id="PTHR20861:SF1">
    <property type="entry name" value="HOMOSERINE KINASE"/>
    <property type="match status" value="1"/>
</dbReference>
<dbReference type="InterPro" id="IPR000870">
    <property type="entry name" value="Homoserine_kinase"/>
</dbReference>
<evidence type="ECO:0000256" key="3">
    <source>
        <dbReference type="ARBA" id="ARBA00022697"/>
    </source>
</evidence>
<keyword evidence="3 7" id="KW-0791">Threonine biosynthesis</keyword>
<evidence type="ECO:0000259" key="10">
    <source>
        <dbReference type="Pfam" id="PF08544"/>
    </source>
</evidence>
<feature type="domain" description="GHMP kinase C-terminal" evidence="10">
    <location>
        <begin position="209"/>
        <end position="286"/>
    </location>
</feature>
<dbReference type="GO" id="GO:0005524">
    <property type="term" value="F:ATP binding"/>
    <property type="evidence" value="ECO:0007669"/>
    <property type="project" value="UniProtKB-UniRule"/>
</dbReference>
<evidence type="ECO:0000259" key="9">
    <source>
        <dbReference type="Pfam" id="PF00288"/>
    </source>
</evidence>
<dbReference type="InterPro" id="IPR036554">
    <property type="entry name" value="GHMP_kinase_C_sf"/>
</dbReference>
<proteinExistence type="inferred from homology"/>
<keyword evidence="1 7" id="KW-0028">Amino-acid biosynthesis</keyword>
<feature type="domain" description="GHMP kinase N-terminal" evidence="9">
    <location>
        <begin position="64"/>
        <end position="148"/>
    </location>
</feature>
<comment type="caution">
    <text evidence="7">Lacks conserved residue(s) required for the propagation of feature annotation.</text>
</comment>
<dbReference type="AlphaFoldDB" id="A0AAE3QTH0"/>
<dbReference type="GO" id="GO:0009088">
    <property type="term" value="P:threonine biosynthetic process"/>
    <property type="evidence" value="ECO:0007669"/>
    <property type="project" value="UniProtKB-UniRule"/>
</dbReference>
<keyword evidence="4 7" id="KW-0547">Nucleotide-binding</keyword>
<organism evidence="11 12">
    <name type="scientific">Xanthocytophaga flava</name>
    <dbReference type="NCBI Taxonomy" id="3048013"/>
    <lineage>
        <taxon>Bacteria</taxon>
        <taxon>Pseudomonadati</taxon>
        <taxon>Bacteroidota</taxon>
        <taxon>Cytophagia</taxon>
        <taxon>Cytophagales</taxon>
        <taxon>Rhodocytophagaceae</taxon>
        <taxon>Xanthocytophaga</taxon>
    </lineage>
</organism>
<dbReference type="RefSeq" id="WP_313982590.1">
    <property type="nucleotide sequence ID" value="NZ_JASJOS010000010.1"/>
</dbReference>
<dbReference type="SUPFAM" id="SSF55060">
    <property type="entry name" value="GHMP Kinase, C-terminal domain"/>
    <property type="match status" value="1"/>
</dbReference>
<dbReference type="SUPFAM" id="SSF54211">
    <property type="entry name" value="Ribosomal protein S5 domain 2-like"/>
    <property type="match status" value="1"/>
</dbReference>
<comment type="pathway">
    <text evidence="7">Amino-acid biosynthesis; L-threonine biosynthesis; L-threonine from L-aspartate: step 4/5.</text>
</comment>
<dbReference type="Proteomes" id="UP001241110">
    <property type="component" value="Unassembled WGS sequence"/>
</dbReference>
<gene>
    <name evidence="7" type="primary">thrB</name>
    <name evidence="11" type="ORF">QNI16_21330</name>
</gene>
<keyword evidence="7" id="KW-0963">Cytoplasm</keyword>
<dbReference type="PRINTS" id="PR00958">
    <property type="entry name" value="HOMSERKINASE"/>
</dbReference>
<accession>A0AAE3QTH0</accession>
<keyword evidence="2 7" id="KW-0808">Transferase</keyword>
<comment type="caution">
    <text evidence="11">The sequence shown here is derived from an EMBL/GenBank/DDBJ whole genome shotgun (WGS) entry which is preliminary data.</text>
</comment>
<dbReference type="InterPro" id="IPR014721">
    <property type="entry name" value="Ribsml_uS5_D2-typ_fold_subgr"/>
</dbReference>
<dbReference type="Gene3D" id="3.30.230.10">
    <property type="match status" value="1"/>
</dbReference>